<dbReference type="AlphaFoldDB" id="A0A915DML1"/>
<protein>
    <submittedName>
        <fullName evidence="2">Uncharacterized protein</fullName>
    </submittedName>
</protein>
<accession>A0A915DML1</accession>
<sequence length="139" mass="15382">MWKFTLPDEPVLPILAVVEREPSPVQTLNETVIVVPIPPAGNHISNSTALSTNPNNETATTAIVENGTIGDPSGSALPELAERSIYKRITRRIARLRSNRVGDSAGLVEQTDQIKPELAVDDDQNRGRLYYFWKKMAIF</sequence>
<dbReference type="Proteomes" id="UP000887574">
    <property type="component" value="Unplaced"/>
</dbReference>
<evidence type="ECO:0000313" key="1">
    <source>
        <dbReference type="Proteomes" id="UP000887574"/>
    </source>
</evidence>
<organism evidence="1 2">
    <name type="scientific">Ditylenchus dipsaci</name>
    <dbReference type="NCBI Taxonomy" id="166011"/>
    <lineage>
        <taxon>Eukaryota</taxon>
        <taxon>Metazoa</taxon>
        <taxon>Ecdysozoa</taxon>
        <taxon>Nematoda</taxon>
        <taxon>Chromadorea</taxon>
        <taxon>Rhabditida</taxon>
        <taxon>Tylenchina</taxon>
        <taxon>Tylenchomorpha</taxon>
        <taxon>Sphaerularioidea</taxon>
        <taxon>Anguinidae</taxon>
        <taxon>Anguininae</taxon>
        <taxon>Ditylenchus</taxon>
    </lineage>
</organism>
<proteinExistence type="predicted"/>
<evidence type="ECO:0000313" key="2">
    <source>
        <dbReference type="WBParaSite" id="jg21662"/>
    </source>
</evidence>
<dbReference type="WBParaSite" id="jg21662">
    <property type="protein sequence ID" value="jg21662"/>
    <property type="gene ID" value="jg21662"/>
</dbReference>
<name>A0A915DML1_9BILA</name>
<keyword evidence="1" id="KW-1185">Reference proteome</keyword>
<reference evidence="2" key="1">
    <citation type="submission" date="2022-11" db="UniProtKB">
        <authorList>
            <consortium name="WormBaseParasite"/>
        </authorList>
    </citation>
    <scope>IDENTIFICATION</scope>
</reference>